<name>A0A2I0L4X2_PUNGR</name>
<keyword evidence="3" id="KW-1185">Reference proteome</keyword>
<dbReference type="PANTHER" id="PTHR35046:SF26">
    <property type="entry name" value="RNA-DIRECTED DNA POLYMERASE"/>
    <property type="match status" value="1"/>
</dbReference>
<dbReference type="AlphaFoldDB" id="A0A2I0L4X2"/>
<gene>
    <name evidence="2" type="ORF">CRG98_003940</name>
</gene>
<evidence type="ECO:0000256" key="1">
    <source>
        <dbReference type="SAM" id="MobiDB-lite"/>
    </source>
</evidence>
<evidence type="ECO:0000313" key="3">
    <source>
        <dbReference type="Proteomes" id="UP000233551"/>
    </source>
</evidence>
<accession>A0A2I0L4X2</accession>
<protein>
    <recommendedName>
        <fullName evidence="4">Retrotransposon gag domain-containing protein</fullName>
    </recommendedName>
</protein>
<evidence type="ECO:0000313" key="2">
    <source>
        <dbReference type="EMBL" id="PKI75680.1"/>
    </source>
</evidence>
<reference evidence="2 3" key="1">
    <citation type="submission" date="2017-11" db="EMBL/GenBank/DDBJ databases">
        <title>De-novo sequencing of pomegranate (Punica granatum L.) genome.</title>
        <authorList>
            <person name="Akparov Z."/>
            <person name="Amiraslanov A."/>
            <person name="Hajiyeva S."/>
            <person name="Abbasov M."/>
            <person name="Kaur K."/>
            <person name="Hamwieh A."/>
            <person name="Solovyev V."/>
            <person name="Salamov A."/>
            <person name="Braich B."/>
            <person name="Kosarev P."/>
            <person name="Mahmoud A."/>
            <person name="Hajiyev E."/>
            <person name="Babayeva S."/>
            <person name="Izzatullayeva V."/>
            <person name="Mammadov A."/>
            <person name="Mammadov A."/>
            <person name="Sharifova S."/>
            <person name="Ojaghi J."/>
            <person name="Eynullazada K."/>
            <person name="Bayramov B."/>
            <person name="Abdulazimova A."/>
            <person name="Shahmuradov I."/>
        </authorList>
    </citation>
    <scope>NUCLEOTIDE SEQUENCE [LARGE SCALE GENOMIC DNA]</scope>
    <source>
        <strain evidence="3">cv. AG2017</strain>
        <tissue evidence="2">Leaf</tissue>
    </source>
</reference>
<proteinExistence type="predicted"/>
<feature type="compositionally biased region" description="Polar residues" evidence="1">
    <location>
        <begin position="206"/>
        <end position="219"/>
    </location>
</feature>
<dbReference type="STRING" id="22663.A0A2I0L4X2"/>
<dbReference type="EMBL" id="PGOL01000159">
    <property type="protein sequence ID" value="PKI75680.1"/>
    <property type="molecule type" value="Genomic_DNA"/>
</dbReference>
<evidence type="ECO:0008006" key="4">
    <source>
        <dbReference type="Google" id="ProtNLM"/>
    </source>
</evidence>
<dbReference type="PANTHER" id="PTHR35046">
    <property type="entry name" value="ZINC KNUCKLE (CCHC-TYPE) FAMILY PROTEIN"/>
    <property type="match status" value="1"/>
</dbReference>
<feature type="region of interest" description="Disordered" evidence="1">
    <location>
        <begin position="168"/>
        <end position="219"/>
    </location>
</feature>
<feature type="compositionally biased region" description="Basic and acidic residues" evidence="1">
    <location>
        <begin position="42"/>
        <end position="55"/>
    </location>
</feature>
<dbReference type="Proteomes" id="UP000233551">
    <property type="component" value="Unassembled WGS sequence"/>
</dbReference>
<organism evidence="2 3">
    <name type="scientific">Punica granatum</name>
    <name type="common">Pomegranate</name>
    <dbReference type="NCBI Taxonomy" id="22663"/>
    <lineage>
        <taxon>Eukaryota</taxon>
        <taxon>Viridiplantae</taxon>
        <taxon>Streptophyta</taxon>
        <taxon>Embryophyta</taxon>
        <taxon>Tracheophyta</taxon>
        <taxon>Spermatophyta</taxon>
        <taxon>Magnoliopsida</taxon>
        <taxon>eudicotyledons</taxon>
        <taxon>Gunneridae</taxon>
        <taxon>Pentapetalae</taxon>
        <taxon>rosids</taxon>
        <taxon>malvids</taxon>
        <taxon>Myrtales</taxon>
        <taxon>Lythraceae</taxon>
        <taxon>Punica</taxon>
    </lineage>
</organism>
<sequence>MANRRRRVPDVNVAPTECDLREVEMDELRRQVQQLQQQLERLQARNRDETRHGSDVGEVGEVNPFHDEDSDSSTERASSRLGRRNRFEDYGVKVDIPHFEEELNVEEYTAEFEHLMMKCDLVKPEEQTIARYLGGLRSEIRNVVQLQPYWTFEDVCKLVVRVEKQSKEKSTYKTLGRDGVSNRGSAPTPKSSSTGKASSSKATPTQGGTSRNTSSTISK</sequence>
<feature type="region of interest" description="Disordered" evidence="1">
    <location>
        <begin position="41"/>
        <end position="81"/>
    </location>
</feature>
<feature type="compositionally biased region" description="Low complexity" evidence="1">
    <location>
        <begin position="187"/>
        <end position="205"/>
    </location>
</feature>
<comment type="caution">
    <text evidence="2">The sequence shown here is derived from an EMBL/GenBank/DDBJ whole genome shotgun (WGS) entry which is preliminary data.</text>
</comment>